<dbReference type="InterPro" id="IPR041433">
    <property type="entry name" value="RPN1_C"/>
</dbReference>
<dbReference type="InterPro" id="IPR040892">
    <property type="entry name" value="RPN1_N"/>
</dbReference>
<dbReference type="InterPro" id="IPR016643">
    <property type="entry name" value="26S_Psome_Rpn1"/>
</dbReference>
<keyword evidence="4 5" id="KW-0647">Proteasome</keyword>
<protein>
    <recommendedName>
        <fullName evidence="5">26S proteasome non-ATPase regulatory subunit 2 homolog</fullName>
    </recommendedName>
</protein>
<dbReference type="PIRSF" id="PIRSF015965">
    <property type="entry name" value="26S_Psome_Rpn1"/>
    <property type="match status" value="1"/>
</dbReference>
<accession>A0AAV1C1I5</accession>
<dbReference type="GO" id="GO:0030234">
    <property type="term" value="F:enzyme regulator activity"/>
    <property type="evidence" value="ECO:0007669"/>
    <property type="project" value="UniProtKB-UniRule"/>
</dbReference>
<evidence type="ECO:0000313" key="9">
    <source>
        <dbReference type="EMBL" id="CAI9089330.1"/>
    </source>
</evidence>
<feature type="domain" description="RPN1 N-terminal" evidence="7">
    <location>
        <begin position="43"/>
        <end position="345"/>
    </location>
</feature>
<dbReference type="GO" id="GO:0043161">
    <property type="term" value="P:proteasome-mediated ubiquitin-dependent protein catabolic process"/>
    <property type="evidence" value="ECO:0007669"/>
    <property type="project" value="TreeGrafter"/>
</dbReference>
<dbReference type="EMBL" id="OX459118">
    <property type="protein sequence ID" value="CAI9089330.1"/>
    <property type="molecule type" value="Genomic_DNA"/>
</dbReference>
<reference evidence="9" key="1">
    <citation type="submission" date="2023-03" db="EMBL/GenBank/DDBJ databases">
        <authorList>
            <person name="Julca I."/>
        </authorList>
    </citation>
    <scope>NUCLEOTIDE SEQUENCE</scope>
</reference>
<dbReference type="InterPro" id="IPR016024">
    <property type="entry name" value="ARM-type_fold"/>
</dbReference>
<feature type="compositionally biased region" description="Basic and acidic residues" evidence="6">
    <location>
        <begin position="14"/>
        <end position="29"/>
    </location>
</feature>
<dbReference type="GO" id="GO:0034515">
    <property type="term" value="C:proteasome storage granule"/>
    <property type="evidence" value="ECO:0007669"/>
    <property type="project" value="TreeGrafter"/>
</dbReference>
<gene>
    <name evidence="9" type="ORF">OLC1_LOCUS1692</name>
</gene>
<dbReference type="Proteomes" id="UP001161247">
    <property type="component" value="Chromosome 1"/>
</dbReference>
<organism evidence="9 10">
    <name type="scientific">Oldenlandia corymbosa var. corymbosa</name>
    <dbReference type="NCBI Taxonomy" id="529605"/>
    <lineage>
        <taxon>Eukaryota</taxon>
        <taxon>Viridiplantae</taxon>
        <taxon>Streptophyta</taxon>
        <taxon>Embryophyta</taxon>
        <taxon>Tracheophyta</taxon>
        <taxon>Spermatophyta</taxon>
        <taxon>Magnoliopsida</taxon>
        <taxon>eudicotyledons</taxon>
        <taxon>Gunneridae</taxon>
        <taxon>Pentapetalae</taxon>
        <taxon>asterids</taxon>
        <taxon>lamiids</taxon>
        <taxon>Gentianales</taxon>
        <taxon>Rubiaceae</taxon>
        <taxon>Rubioideae</taxon>
        <taxon>Spermacoceae</taxon>
        <taxon>Hedyotis-Oldenlandia complex</taxon>
        <taxon>Oldenlandia</taxon>
    </lineage>
</organism>
<dbReference type="FunFam" id="1.25.10.10:FF:000084">
    <property type="entry name" value="26S proteasome non-ATPase regulatory subunit 2 homolog"/>
    <property type="match status" value="1"/>
</dbReference>
<feature type="region of interest" description="Disordered" evidence="6">
    <location>
        <begin position="1"/>
        <end position="34"/>
    </location>
</feature>
<proteinExistence type="inferred from homology"/>
<comment type="similarity">
    <text evidence="1 5">Belongs to the proteasome subunit S2 family.</text>
</comment>
<dbReference type="SUPFAM" id="SSF48371">
    <property type="entry name" value="ARM repeat"/>
    <property type="match status" value="1"/>
</dbReference>
<evidence type="ECO:0000256" key="3">
    <source>
        <dbReference type="ARBA" id="ARBA00022843"/>
    </source>
</evidence>
<dbReference type="Pfam" id="PF01851">
    <property type="entry name" value="PC_rep"/>
    <property type="match status" value="1"/>
</dbReference>
<evidence type="ECO:0000259" key="8">
    <source>
        <dbReference type="Pfam" id="PF18051"/>
    </source>
</evidence>
<evidence type="ECO:0000313" key="10">
    <source>
        <dbReference type="Proteomes" id="UP001161247"/>
    </source>
</evidence>
<dbReference type="Pfam" id="PF18051">
    <property type="entry name" value="RPN1_C"/>
    <property type="match status" value="1"/>
</dbReference>
<dbReference type="GO" id="GO:0042176">
    <property type="term" value="P:regulation of protein catabolic process"/>
    <property type="evidence" value="ECO:0007669"/>
    <property type="project" value="InterPro"/>
</dbReference>
<dbReference type="PANTHER" id="PTHR10943:SF1">
    <property type="entry name" value="26S PROTEASOME NON-ATPASE REGULATORY SUBUNIT 2"/>
    <property type="match status" value="1"/>
</dbReference>
<feature type="domain" description="26S proteasome non-ATPase regulatory subunit RPN1 C-terminal" evidence="8">
    <location>
        <begin position="828"/>
        <end position="881"/>
    </location>
</feature>
<name>A0AAV1C1I5_OLDCO</name>
<comment type="subunit">
    <text evidence="5">Component of the 19S regulatory particle (RP/PA700) base subcomplex of the 26S proteasome. The 26S proteasome is composed of a core protease (CP), known as the 20S proteasome, capped at one or both ends by the 19S regulatory particle (RP/PA700). The RP/PA700 complex is composed of at least 17 different subunits in two subcomplexes, the base and the lid, which form the portions proximal and distal to the 20S proteolytic core, respectively.</text>
</comment>
<dbReference type="PANTHER" id="PTHR10943">
    <property type="entry name" value="26S PROTEASOME NON-ATPASE REGULATORY SUBUNIT"/>
    <property type="match status" value="1"/>
</dbReference>
<comment type="function">
    <text evidence="5">Acts as a regulatory subunit of the 26 proteasome which is involved in the ATP-dependent degradation of ubiquitinated proteins.</text>
</comment>
<evidence type="ECO:0000256" key="2">
    <source>
        <dbReference type="ARBA" id="ARBA00022737"/>
    </source>
</evidence>
<evidence type="ECO:0000256" key="5">
    <source>
        <dbReference type="PIRNR" id="PIRNR015965"/>
    </source>
</evidence>
<evidence type="ECO:0000256" key="6">
    <source>
        <dbReference type="SAM" id="MobiDB-lite"/>
    </source>
</evidence>
<dbReference type="AlphaFoldDB" id="A0AAV1C1I5"/>
<keyword evidence="10" id="KW-1185">Reference proteome</keyword>
<keyword evidence="3" id="KW-0832">Ubl conjugation</keyword>
<sequence length="884" mass="97116">MAQGGDQTSGSKDAILKKKKDEKGVKKEDEDLSEEDIALKQQLELYVERVQDSDPGLQKVALESMRQEIRNATSSMTSVPKPLKFLRPHYGTLKAFYESMADSELKKLLADILSVLALTMSAEGERESLKYRLLGSEGDIGSWGHEYVRNLAGEIAQEYAKRQSEEAPIDDLMELVHQIVAFHMQHNAEPEAVDLLMEVEDLDLLVEHGDKNNFKRTCLYLTSSAKYLPGPDDILVLDIAYMIYMKFEEFTRALQIALYLDNMQYVKQIFTTCNDLLQKKQFCYMLARQGITFELDEEMSADDEEREGLQEIINNTKLNEGYLTLARDIEVMEPKSPEDIYKAHLLDGRASAGASVDSARQNLAATFVNAFVNAAFGQDKLMTVTSEASSGSSTNWLYKNKDHGKTSAAASLGMILLWDVDSGLAQIDKYFHSTDTPVIAGALLGVGIVNCGVKNDCDPALALLADYVDREDSSIRIGAIMGLALAYAGSQNEQIRSKLIPVLGDAKATLDVIAFAAISLGIVFVGSCNEDIAQAIIFALMDRSEAELSDPLSRLLPLGLGLLYLGKQESVEATAEVSKTFNEKIRKHCDMTLLSCAYAGTGNVLKVQHFLGQCAQHLEKGETFQGPAVLGIAMVAMAEELGLEMAIRSLEHLLQYGEQNIRKAVPLALGLLCISNPKVNVMDTLSRLSHDSDSEVAMAAIISLGLIGAGTNNARIAGMLRNLSSYYYKEASLLFCVRIAQGLVHLGKGLLTLSPYHSERFLLSPTALAGLVTLLHACLDMKAMILGKYHYILYFLVLAMQPRMLLTVDENLKPLPVPVRVGQAVDVVGQAGRPKTITGFQTHTTPVLLSAGDRAELATEKYIPLSPILEGFVILKENPDYRED</sequence>
<evidence type="ECO:0000256" key="1">
    <source>
        <dbReference type="ARBA" id="ARBA00005460"/>
    </source>
</evidence>
<dbReference type="InterPro" id="IPR011989">
    <property type="entry name" value="ARM-like"/>
</dbReference>
<dbReference type="Gene3D" id="1.25.10.10">
    <property type="entry name" value="Leucine-rich Repeat Variant"/>
    <property type="match status" value="1"/>
</dbReference>
<evidence type="ECO:0000259" key="7">
    <source>
        <dbReference type="Pfam" id="PF17781"/>
    </source>
</evidence>
<feature type="compositionally biased region" description="Polar residues" evidence="6">
    <location>
        <begin position="1"/>
        <end position="11"/>
    </location>
</feature>
<dbReference type="GO" id="GO:0008540">
    <property type="term" value="C:proteasome regulatory particle, base subcomplex"/>
    <property type="evidence" value="ECO:0007669"/>
    <property type="project" value="UniProtKB-UniRule"/>
</dbReference>
<evidence type="ECO:0000256" key="4">
    <source>
        <dbReference type="ARBA" id="ARBA00022942"/>
    </source>
</evidence>
<dbReference type="Pfam" id="PF17781">
    <property type="entry name" value="RPN1_RPN2_N"/>
    <property type="match status" value="1"/>
</dbReference>
<keyword evidence="2" id="KW-0677">Repeat</keyword>
<dbReference type="InterPro" id="IPR002015">
    <property type="entry name" value="Proteasome/cyclosome_rpt"/>
</dbReference>
<dbReference type="GO" id="GO:0005634">
    <property type="term" value="C:nucleus"/>
    <property type="evidence" value="ECO:0007669"/>
    <property type="project" value="TreeGrafter"/>
</dbReference>